<accession>A0ACA9MAE7</accession>
<dbReference type="EMBL" id="CAJVPW010007171">
    <property type="protein sequence ID" value="CAG8577898.1"/>
    <property type="molecule type" value="Genomic_DNA"/>
</dbReference>
<reference evidence="1" key="1">
    <citation type="submission" date="2021-06" db="EMBL/GenBank/DDBJ databases">
        <authorList>
            <person name="Kallberg Y."/>
            <person name="Tangrot J."/>
            <person name="Rosling A."/>
        </authorList>
    </citation>
    <scope>NUCLEOTIDE SEQUENCE</scope>
    <source>
        <strain evidence="1">28 12/20/2015</strain>
    </source>
</reference>
<evidence type="ECO:0000313" key="1">
    <source>
        <dbReference type="EMBL" id="CAG8577898.1"/>
    </source>
</evidence>
<protein>
    <submittedName>
        <fullName evidence="1">18208_t:CDS:1</fullName>
    </submittedName>
</protein>
<organism evidence="1 2">
    <name type="scientific">Cetraspora pellucida</name>
    <dbReference type="NCBI Taxonomy" id="1433469"/>
    <lineage>
        <taxon>Eukaryota</taxon>
        <taxon>Fungi</taxon>
        <taxon>Fungi incertae sedis</taxon>
        <taxon>Mucoromycota</taxon>
        <taxon>Glomeromycotina</taxon>
        <taxon>Glomeromycetes</taxon>
        <taxon>Diversisporales</taxon>
        <taxon>Gigasporaceae</taxon>
        <taxon>Cetraspora</taxon>
    </lineage>
</organism>
<evidence type="ECO:0000313" key="2">
    <source>
        <dbReference type="Proteomes" id="UP000789366"/>
    </source>
</evidence>
<feature type="non-terminal residue" evidence="1">
    <location>
        <position position="1"/>
    </location>
</feature>
<sequence>YYRQKQYKPEHKSFSFNKISNKVESEVKLKKWRLIERLSKAVKHSCPLIELSGNNINVKKIENASEAYSDFMSKKPTTTLICLSVASRKTKTLREILNSLAKSHSHIVILDETNSIMHQIASGIHARESENAMRNLLKLAVHMYQPRKSKTIKILYDSNKGSEAIRKGLEMHKEEILCSLIASTGASLELIAVEDTKLAKAFRTEVFYTIKNTKKRIKSSNAELIVNAPNINSNKAEMLKLNPESKQWRAMHDLLQSVGFSDIDNMNIFSGNDTRAKRMPDLNSAIKFINAILSNWCSYTVKSGETYVGSRGHQVCKKLFWIYHVSDNGADFETQERIKAIKLNNPNYHPTIPILLPYKPESIDETQELFDSIPIITDITILKFSNEVCEDSFCNNIVEKSVTKLSQLPSSKELPESLISLSLEYLIKNESDISTFILLLQQKFQILKEKLEQWRTKITFELQDNQNY</sequence>
<dbReference type="Proteomes" id="UP000789366">
    <property type="component" value="Unassembled WGS sequence"/>
</dbReference>
<name>A0ACA9MAE7_9GLOM</name>
<gene>
    <name evidence="1" type="ORF">SPELUC_LOCUS6247</name>
</gene>
<proteinExistence type="predicted"/>
<comment type="caution">
    <text evidence="1">The sequence shown here is derived from an EMBL/GenBank/DDBJ whole genome shotgun (WGS) entry which is preliminary data.</text>
</comment>
<keyword evidence="2" id="KW-1185">Reference proteome</keyword>